<evidence type="ECO:0000259" key="6">
    <source>
        <dbReference type="Pfam" id="PF05193"/>
    </source>
</evidence>
<protein>
    <submittedName>
        <fullName evidence="7">Insulinase family protein</fullName>
    </submittedName>
</protein>
<dbReference type="SUPFAM" id="SSF63411">
    <property type="entry name" value="LuxS/MPP-like metallohydrolase"/>
    <property type="match status" value="4"/>
</dbReference>
<dbReference type="Pfam" id="PF05193">
    <property type="entry name" value="Peptidase_M16_C"/>
    <property type="match status" value="2"/>
</dbReference>
<feature type="domain" description="Peptidase M16 C-terminal" evidence="6">
    <location>
        <begin position="210"/>
        <end position="385"/>
    </location>
</feature>
<comment type="caution">
    <text evidence="7">The sequence shown here is derived from an EMBL/GenBank/DDBJ whole genome shotgun (WGS) entry which is preliminary data.</text>
</comment>
<feature type="compositionally biased region" description="Low complexity" evidence="3">
    <location>
        <begin position="513"/>
        <end position="533"/>
    </location>
</feature>
<dbReference type="AlphaFoldDB" id="A0A538TLP0"/>
<dbReference type="InterPro" id="IPR001431">
    <property type="entry name" value="Pept_M16_Zn_BS"/>
</dbReference>
<dbReference type="InterPro" id="IPR011249">
    <property type="entry name" value="Metalloenz_LuxS/M16"/>
</dbReference>
<reference evidence="7 8" key="1">
    <citation type="journal article" date="2019" name="Nat. Microbiol.">
        <title>Mediterranean grassland soil C-N compound turnover is dependent on rainfall and depth, and is mediated by genomically divergent microorganisms.</title>
        <authorList>
            <person name="Diamond S."/>
            <person name="Andeer P.F."/>
            <person name="Li Z."/>
            <person name="Crits-Christoph A."/>
            <person name="Burstein D."/>
            <person name="Anantharaman K."/>
            <person name="Lane K.R."/>
            <person name="Thomas B.C."/>
            <person name="Pan C."/>
            <person name="Northen T.R."/>
            <person name="Banfield J.F."/>
        </authorList>
    </citation>
    <scope>NUCLEOTIDE SEQUENCE [LARGE SCALE GENOMIC DNA]</scope>
    <source>
        <strain evidence="7">WS_9</strain>
    </source>
</reference>
<evidence type="ECO:0000256" key="4">
    <source>
        <dbReference type="SAM" id="SignalP"/>
    </source>
</evidence>
<dbReference type="EMBL" id="VBOZ01000019">
    <property type="protein sequence ID" value="TMQ64541.1"/>
    <property type="molecule type" value="Genomic_DNA"/>
</dbReference>
<feature type="region of interest" description="Disordered" evidence="3">
    <location>
        <begin position="21"/>
        <end position="41"/>
    </location>
</feature>
<dbReference type="InterPro" id="IPR011765">
    <property type="entry name" value="Pept_M16_N"/>
</dbReference>
<dbReference type="GO" id="GO:0006508">
    <property type="term" value="P:proteolysis"/>
    <property type="evidence" value="ECO:0007669"/>
    <property type="project" value="InterPro"/>
</dbReference>
<dbReference type="GO" id="GO:0004222">
    <property type="term" value="F:metalloendopeptidase activity"/>
    <property type="evidence" value="ECO:0007669"/>
    <property type="project" value="InterPro"/>
</dbReference>
<evidence type="ECO:0000259" key="5">
    <source>
        <dbReference type="Pfam" id="PF00675"/>
    </source>
</evidence>
<accession>A0A538TLP0</accession>
<dbReference type="InterPro" id="IPR007863">
    <property type="entry name" value="Peptidase_M16_C"/>
</dbReference>
<dbReference type="InterPro" id="IPR050361">
    <property type="entry name" value="MPP/UQCRC_Complex"/>
</dbReference>
<dbReference type="PANTHER" id="PTHR11851:SF49">
    <property type="entry name" value="MITOCHONDRIAL-PROCESSING PEPTIDASE SUBUNIT ALPHA"/>
    <property type="match status" value="1"/>
</dbReference>
<feature type="chain" id="PRO_5022099797" evidence="4">
    <location>
        <begin position="24"/>
        <end position="954"/>
    </location>
</feature>
<evidence type="ECO:0000313" key="7">
    <source>
        <dbReference type="EMBL" id="TMQ64541.1"/>
    </source>
</evidence>
<feature type="signal peptide" evidence="4">
    <location>
        <begin position="1"/>
        <end position="23"/>
    </location>
</feature>
<feature type="region of interest" description="Disordered" evidence="3">
    <location>
        <begin position="496"/>
        <end position="536"/>
    </location>
</feature>
<organism evidence="7 8">
    <name type="scientific">Eiseniibacteriota bacterium</name>
    <dbReference type="NCBI Taxonomy" id="2212470"/>
    <lineage>
        <taxon>Bacteria</taxon>
        <taxon>Candidatus Eiseniibacteriota</taxon>
    </lineage>
</organism>
<evidence type="ECO:0000256" key="2">
    <source>
        <dbReference type="RuleBase" id="RU004447"/>
    </source>
</evidence>
<dbReference type="Gene3D" id="3.30.830.10">
    <property type="entry name" value="Metalloenzyme, LuxS/M16 peptidase-like"/>
    <property type="match status" value="4"/>
</dbReference>
<dbReference type="PROSITE" id="PS00143">
    <property type="entry name" value="INSULINASE"/>
    <property type="match status" value="1"/>
</dbReference>
<dbReference type="PANTHER" id="PTHR11851">
    <property type="entry name" value="METALLOPROTEASE"/>
    <property type="match status" value="1"/>
</dbReference>
<keyword evidence="4" id="KW-0732">Signal</keyword>
<feature type="domain" description="Peptidase M16 N-terminal" evidence="5">
    <location>
        <begin position="56"/>
        <end position="200"/>
    </location>
</feature>
<sequence length="954" mass="103200">MIGRVTLTAALLLGAAFTPPAEAGTSKPRKPTMSGSAVAATVQPPVHETTLSNGLKVLIQETHAAPVVSFMVWYKVGSRNESAGITGISHLLEHMMFKGTPTYGKGEIARILQRNGASFNAGTSLDYTNYFEVLASDRLDLAIQLEADRMHNALIPDEEHRLEMTVVRSELERNEDNPHRALYLQTFAQAFQAHPYHWPTIGWRTDVEQITTDQIRDYYRRYYVPNNATVVIVGDVDRAKVLASVEKAFGQIPKGPDPPEMKVVEPPQMGERRFKIRKPGDTRYLMVAWRNPAITDPDTYPLDVLGMILGHGKTSRLYRGLVDGKLATDVDASNETARDPFLLITQATIAPDATLEKAEAGLYKEVDRLKKEPVAPEELARAKRQVQASFVYAKDSIRSLAQQLGYFETVASHKYLDTYLDKIAAVTPEAIQRVARKYLVENSRTVGWYEPVPADSALGDAGGGGQARSFAFAVQKRNHGSSELLACPPVHMYRQEADAQGAPPDAPSDMAVAAGRGSASGAISSPRAGSGPPTRRVLPNGLTLLVRENHANPTIALQGIVKAGGIYDPPGKSGLAAFVGSMLDQGTKTRSAFEQATAVESLGASLRYDGGQETLSLSGNLLSGDLEQILRVLADALRNPAFPAEQVEKIRSELIIDYKVAENSTSSVAARRANELLYPEGHPYHWNPGGTDSTLSAITREDLASFHARHYGPNTTTLVLVGDVTASRAGELIEKIFGDWKTLHDPPPFQVPNADPPKEARDLVVQMPGKSQADVVWAVPGLPRTAPDYDAAMMMNYVLGGGSLSSRLMDNLRDKEGLVYGVYASMLAGVGAGPIQIRAGTNPANVDRTIDALLEQVGRFHNEGPTDDEMEAAKGYLTGIFPVRLETNAGVANQLLSAEVYNLGLDYIERYPSIIRAITTADAKAAAGKYLSPNAYVLVVAGSYQGAKGLPVGK</sequence>
<gene>
    <name evidence="7" type="ORF">E6K79_07475</name>
</gene>
<feature type="domain" description="Peptidase M16 C-terminal" evidence="6">
    <location>
        <begin position="698"/>
        <end position="874"/>
    </location>
</feature>
<dbReference type="Proteomes" id="UP000317691">
    <property type="component" value="Unassembled WGS sequence"/>
</dbReference>
<evidence type="ECO:0000256" key="3">
    <source>
        <dbReference type="SAM" id="MobiDB-lite"/>
    </source>
</evidence>
<proteinExistence type="inferred from homology"/>
<comment type="similarity">
    <text evidence="1 2">Belongs to the peptidase M16 family.</text>
</comment>
<feature type="domain" description="Peptidase M16 N-terminal" evidence="5">
    <location>
        <begin position="547"/>
        <end position="665"/>
    </location>
</feature>
<dbReference type="GO" id="GO:0046872">
    <property type="term" value="F:metal ion binding"/>
    <property type="evidence" value="ECO:0007669"/>
    <property type="project" value="InterPro"/>
</dbReference>
<evidence type="ECO:0000256" key="1">
    <source>
        <dbReference type="ARBA" id="ARBA00007261"/>
    </source>
</evidence>
<dbReference type="Pfam" id="PF00675">
    <property type="entry name" value="Peptidase_M16"/>
    <property type="match status" value="2"/>
</dbReference>
<evidence type="ECO:0000313" key="8">
    <source>
        <dbReference type="Proteomes" id="UP000317691"/>
    </source>
</evidence>
<name>A0A538TLP0_UNCEI</name>